<proteinExistence type="predicted"/>
<organism evidence="2 3">
    <name type="scientific">Pseudomonas neustonica</name>
    <dbReference type="NCBI Taxonomy" id="2487346"/>
    <lineage>
        <taxon>Bacteria</taxon>
        <taxon>Pseudomonadati</taxon>
        <taxon>Pseudomonadota</taxon>
        <taxon>Gammaproteobacteria</taxon>
        <taxon>Pseudomonadales</taxon>
        <taxon>Pseudomonadaceae</taxon>
        <taxon>Pseudomonas</taxon>
    </lineage>
</organism>
<feature type="transmembrane region" description="Helical" evidence="1">
    <location>
        <begin position="108"/>
        <end position="134"/>
    </location>
</feature>
<accession>A0ABX9XGG9</accession>
<reference evidence="2 3" key="1">
    <citation type="submission" date="2018-11" db="EMBL/GenBank/DDBJ databases">
        <authorList>
            <person name="Jang G.I."/>
            <person name="Hwang C.Y."/>
        </authorList>
    </citation>
    <scope>NUCLEOTIDE SEQUENCE [LARGE SCALE GENOMIC DNA]</scope>
    <source>
        <strain evidence="2 3">SSM26</strain>
    </source>
</reference>
<protein>
    <submittedName>
        <fullName evidence="2">Uncharacterized protein</fullName>
    </submittedName>
</protein>
<evidence type="ECO:0000313" key="2">
    <source>
        <dbReference type="EMBL" id="ROZ83646.1"/>
    </source>
</evidence>
<keyword evidence="1" id="KW-1133">Transmembrane helix</keyword>
<feature type="transmembrane region" description="Helical" evidence="1">
    <location>
        <begin position="12"/>
        <end position="32"/>
    </location>
</feature>
<evidence type="ECO:0000256" key="1">
    <source>
        <dbReference type="SAM" id="Phobius"/>
    </source>
</evidence>
<dbReference type="NCBIfam" id="NF038216">
    <property type="entry name" value="ABZJ_00895_fam"/>
    <property type="match status" value="1"/>
</dbReference>
<feature type="transmembrane region" description="Helical" evidence="1">
    <location>
        <begin position="38"/>
        <end position="57"/>
    </location>
</feature>
<comment type="caution">
    <text evidence="2">The sequence shown here is derived from an EMBL/GenBank/DDBJ whole genome shotgun (WGS) entry which is preliminary data.</text>
</comment>
<keyword evidence="1" id="KW-0812">Transmembrane</keyword>
<dbReference type="InterPro" id="IPR047730">
    <property type="entry name" value="ABZJ_00895-like"/>
</dbReference>
<dbReference type="EMBL" id="RKKU01000015">
    <property type="protein sequence ID" value="ROZ83646.1"/>
    <property type="molecule type" value="Genomic_DNA"/>
</dbReference>
<dbReference type="RefSeq" id="WP_123889939.1">
    <property type="nucleotide sequence ID" value="NZ_JBPYCX010000016.1"/>
</dbReference>
<gene>
    <name evidence="2" type="ORF">EF096_12380</name>
</gene>
<keyword evidence="1" id="KW-0472">Membrane</keyword>
<sequence>MAASLPLLQCSLRYIAIYLLLAVCFGFIQVWFDLTLGALATLATLAGASCYVAFWVVRRRASALTSADAFKLSLCSVLMTLLFVALIVALLLLRDDLRGYLALFDRTGLLYAGLLVFAYLCMALLLQWVLYYLFARLHYRVMKKGDGVNSPAVTEGHS</sequence>
<name>A0ABX9XGG9_9PSED</name>
<keyword evidence="3" id="KW-1185">Reference proteome</keyword>
<dbReference type="Proteomes" id="UP000275199">
    <property type="component" value="Unassembled WGS sequence"/>
</dbReference>
<feature type="transmembrane region" description="Helical" evidence="1">
    <location>
        <begin position="69"/>
        <end position="93"/>
    </location>
</feature>
<evidence type="ECO:0000313" key="3">
    <source>
        <dbReference type="Proteomes" id="UP000275199"/>
    </source>
</evidence>